<reference evidence="1 2" key="1">
    <citation type="submission" date="2019-03" db="EMBL/GenBank/DDBJ databases">
        <title>Luteimonas zhaokaii sp.nov., isolated from the rectal contents of Plateau pika in Yushu, Qinghai Province, China.</title>
        <authorList>
            <person name="Zhang G."/>
        </authorList>
    </citation>
    <scope>NUCLEOTIDE SEQUENCE [LARGE SCALE GENOMIC DNA]</scope>
    <source>
        <strain evidence="1 2">THG-MD21</strain>
    </source>
</reference>
<evidence type="ECO:0000313" key="1">
    <source>
        <dbReference type="EMBL" id="TDK33170.1"/>
    </source>
</evidence>
<gene>
    <name evidence="1" type="ORF">E2F49_03775</name>
</gene>
<comment type="caution">
    <text evidence="1">The sequence shown here is derived from an EMBL/GenBank/DDBJ whole genome shotgun (WGS) entry which is preliminary data.</text>
</comment>
<dbReference type="RefSeq" id="WP_133392669.1">
    <property type="nucleotide sequence ID" value="NZ_SMTG01000002.1"/>
</dbReference>
<proteinExistence type="predicted"/>
<dbReference type="SUPFAM" id="SSF159501">
    <property type="entry name" value="EreA/ChaN-like"/>
    <property type="match status" value="1"/>
</dbReference>
<dbReference type="AlphaFoldDB" id="A0A4R5UDK5"/>
<name>A0A4R5UDK5_9GAMM</name>
<sequence>MSILRHRDVITSATRQLQRLALGIALSALSATAAADWRADAVDTLTRASDGHRLVVLGEMHGTREIPLLAGDLVERWSDASPVLLALEIPAREHDSLREAVASGGADAAIDRLRQRAWWQVPADENDGRRSEDVLALVRRIGRLKASGRDVAILPFDPRDIRCYQRGTCEAAMAHVLRRAHDAFPHGRMVVVTGNVHAMRSRPADAPEGFPQQPMTALLQDLLPYSVNVTAARGAYWACGETCGIVDVAPSRGGGVEGARSPFDYRLVLPAFTPIRQVGESKD</sequence>
<accession>A0A4R5UDK5</accession>
<dbReference type="Proteomes" id="UP000295543">
    <property type="component" value="Unassembled WGS sequence"/>
</dbReference>
<dbReference type="EMBL" id="SMTG01000002">
    <property type="protein sequence ID" value="TDK33170.1"/>
    <property type="molecule type" value="Genomic_DNA"/>
</dbReference>
<dbReference type="OrthoDB" id="1409169at2"/>
<protein>
    <submittedName>
        <fullName evidence="1">Calcium-binding protein</fullName>
    </submittedName>
</protein>
<keyword evidence="2" id="KW-1185">Reference proteome</keyword>
<organism evidence="1 2">
    <name type="scientific">Luteimonas terrae</name>
    <dbReference type="NCBI Taxonomy" id="1530191"/>
    <lineage>
        <taxon>Bacteria</taxon>
        <taxon>Pseudomonadati</taxon>
        <taxon>Pseudomonadota</taxon>
        <taxon>Gammaproteobacteria</taxon>
        <taxon>Lysobacterales</taxon>
        <taxon>Lysobacteraceae</taxon>
        <taxon>Luteimonas</taxon>
    </lineage>
</organism>
<evidence type="ECO:0000313" key="2">
    <source>
        <dbReference type="Proteomes" id="UP000295543"/>
    </source>
</evidence>